<sequence length="405" mass="47751">MATLGERIKKLRKEKGLTLQALAGESLTKGMLSLIENNKANPSMESLSYIASQLGIEQNELLAEIPTVELRELLVEVEKLYRRELNDLSNGFKLIIEKVEPYLKNLPYRYESARLLEIFSRCAYYEKQEGWQAKLAQAEEMYEGLHLINNSADIHMFRAMLKFNKHQYAEALAMLQNSRKSFEKRDAVLDALKKLDFDYLEAVLYFAIGNNRDATTIVNEAVEYSKENQIFYRVNDFYRVMSFHSILIGDKDSRKYYVNKLRLFAEFSEDGKIDLMLDLLESHYLNSFTHDYEKALNIVERNLEKYKEDEISQFYIEKGKALYGLGELDEALHWLERHRIWEYIHHPYDLSMNYEKDAYMALIYEKQGHHELAIKHAQIAKNNIEPMPDLPYKKFIMDVYKQIVH</sequence>
<dbReference type="SUPFAM" id="SSF47413">
    <property type="entry name" value="lambda repressor-like DNA-binding domains"/>
    <property type="match status" value="1"/>
</dbReference>
<keyword evidence="4" id="KW-1185">Reference proteome</keyword>
<evidence type="ECO:0000313" key="3">
    <source>
        <dbReference type="EMBL" id="PSL28827.1"/>
    </source>
</evidence>
<dbReference type="PROSITE" id="PS50943">
    <property type="entry name" value="HTH_CROC1"/>
    <property type="match status" value="1"/>
</dbReference>
<dbReference type="SMART" id="SM00530">
    <property type="entry name" value="HTH_XRE"/>
    <property type="match status" value="1"/>
</dbReference>
<dbReference type="CDD" id="cd00093">
    <property type="entry name" value="HTH_XRE"/>
    <property type="match status" value="1"/>
</dbReference>
<dbReference type="SUPFAM" id="SSF48452">
    <property type="entry name" value="TPR-like"/>
    <property type="match status" value="1"/>
</dbReference>
<dbReference type="OrthoDB" id="290878at2"/>
<protein>
    <submittedName>
        <fullName evidence="3">Helix-turn-helix protein</fullName>
    </submittedName>
</protein>
<dbReference type="GO" id="GO:0003700">
    <property type="term" value="F:DNA-binding transcription factor activity"/>
    <property type="evidence" value="ECO:0007669"/>
    <property type="project" value="TreeGrafter"/>
</dbReference>
<reference evidence="3 4" key="1">
    <citation type="submission" date="2018-03" db="EMBL/GenBank/DDBJ databases">
        <title>Genomic Encyclopedia of Type Strains, Phase III (KMG-III): the genomes of soil and plant-associated and newly described type strains.</title>
        <authorList>
            <person name="Whitman W."/>
        </authorList>
    </citation>
    <scope>NUCLEOTIDE SEQUENCE [LARGE SCALE GENOMIC DNA]</scope>
    <source>
        <strain evidence="3 4">CGMCC 1.12259</strain>
    </source>
</reference>
<dbReference type="GO" id="GO:0005829">
    <property type="term" value="C:cytosol"/>
    <property type="evidence" value="ECO:0007669"/>
    <property type="project" value="TreeGrafter"/>
</dbReference>
<dbReference type="AlphaFoldDB" id="A0A2P8G4D4"/>
<proteinExistence type="predicted"/>
<dbReference type="InterPro" id="IPR010982">
    <property type="entry name" value="Lambda_DNA-bd_dom_sf"/>
</dbReference>
<feature type="domain" description="HTH cro/C1-type" evidence="2">
    <location>
        <begin position="8"/>
        <end position="61"/>
    </location>
</feature>
<dbReference type="Pfam" id="PF12844">
    <property type="entry name" value="HTH_19"/>
    <property type="match status" value="1"/>
</dbReference>
<dbReference type="RefSeq" id="WP_106534548.1">
    <property type="nucleotide sequence ID" value="NZ_PYAT01000015.1"/>
</dbReference>
<evidence type="ECO:0000259" key="2">
    <source>
        <dbReference type="PROSITE" id="PS50943"/>
    </source>
</evidence>
<accession>A0A2P8G4D4</accession>
<dbReference type="InterPro" id="IPR001387">
    <property type="entry name" value="Cro/C1-type_HTH"/>
</dbReference>
<dbReference type="EMBL" id="PYAT01000015">
    <property type="protein sequence ID" value="PSL28827.1"/>
    <property type="molecule type" value="Genomic_DNA"/>
</dbReference>
<evidence type="ECO:0000313" key="4">
    <source>
        <dbReference type="Proteomes" id="UP000242682"/>
    </source>
</evidence>
<comment type="caution">
    <text evidence="3">The sequence shown here is derived from an EMBL/GenBank/DDBJ whole genome shotgun (WGS) entry which is preliminary data.</text>
</comment>
<keyword evidence="1" id="KW-0238">DNA-binding</keyword>
<dbReference type="InterPro" id="IPR050807">
    <property type="entry name" value="TransReg_Diox_bact_type"/>
</dbReference>
<dbReference type="Proteomes" id="UP000242682">
    <property type="component" value="Unassembled WGS sequence"/>
</dbReference>
<evidence type="ECO:0000256" key="1">
    <source>
        <dbReference type="ARBA" id="ARBA00023125"/>
    </source>
</evidence>
<dbReference type="PANTHER" id="PTHR46797">
    <property type="entry name" value="HTH-TYPE TRANSCRIPTIONAL REGULATOR"/>
    <property type="match status" value="1"/>
</dbReference>
<dbReference type="Gene3D" id="1.25.40.10">
    <property type="entry name" value="Tetratricopeptide repeat domain"/>
    <property type="match status" value="2"/>
</dbReference>
<dbReference type="PANTHER" id="PTHR46797:SF1">
    <property type="entry name" value="METHYLPHOSPHONATE SYNTHASE"/>
    <property type="match status" value="1"/>
</dbReference>
<organism evidence="3 4">
    <name type="scientific">Planomicrobium soli</name>
    <dbReference type="NCBI Taxonomy" id="1176648"/>
    <lineage>
        <taxon>Bacteria</taxon>
        <taxon>Bacillati</taxon>
        <taxon>Bacillota</taxon>
        <taxon>Bacilli</taxon>
        <taxon>Bacillales</taxon>
        <taxon>Caryophanaceae</taxon>
        <taxon>Planomicrobium</taxon>
    </lineage>
</organism>
<gene>
    <name evidence="3" type="ORF">B0H99_11540</name>
</gene>
<name>A0A2P8G4D4_9BACL</name>
<dbReference type="InterPro" id="IPR011990">
    <property type="entry name" value="TPR-like_helical_dom_sf"/>
</dbReference>
<dbReference type="GO" id="GO:0003677">
    <property type="term" value="F:DNA binding"/>
    <property type="evidence" value="ECO:0007669"/>
    <property type="project" value="UniProtKB-KW"/>
</dbReference>